<dbReference type="OrthoDB" id="1424215at2"/>
<evidence type="ECO:0000313" key="9">
    <source>
        <dbReference type="Proteomes" id="UP000002297"/>
    </source>
</evidence>
<dbReference type="KEGG" id="cat:CA2559_00880"/>
<dbReference type="InterPro" id="IPR001179">
    <property type="entry name" value="PPIase_FKBP_dom"/>
</dbReference>
<keyword evidence="9" id="KW-1185">Reference proteome</keyword>
<feature type="region of interest" description="Disordered" evidence="5">
    <location>
        <begin position="236"/>
        <end position="273"/>
    </location>
</feature>
<reference evidence="8 9" key="1">
    <citation type="journal article" date="2010" name="J. Bacteriol.">
        <title>The complete genome sequence of Croceibacter atlanticus HTCC2559T.</title>
        <authorList>
            <person name="Oh H.M."/>
            <person name="Kang I."/>
            <person name="Ferriera S."/>
            <person name="Giovannoni S.J."/>
            <person name="Cho J.C."/>
        </authorList>
    </citation>
    <scope>NUCLEOTIDE SEQUENCE [LARGE SCALE GENOMIC DNA]</scope>
    <source>
        <strain evidence="9">ATCC BAA-628 / HTCC2559 / KCTC 12090</strain>
    </source>
</reference>
<feature type="compositionally biased region" description="Acidic residues" evidence="5">
    <location>
        <begin position="249"/>
        <end position="259"/>
    </location>
</feature>
<evidence type="ECO:0000313" key="8">
    <source>
        <dbReference type="EMBL" id="EAP87265.1"/>
    </source>
</evidence>
<dbReference type="STRING" id="216432.CA2559_00880"/>
<dbReference type="GO" id="GO:0005509">
    <property type="term" value="F:calcium ion binding"/>
    <property type="evidence" value="ECO:0007669"/>
    <property type="project" value="InterPro"/>
</dbReference>
<dbReference type="InterPro" id="IPR046357">
    <property type="entry name" value="PPIase_dom_sf"/>
</dbReference>
<dbReference type="Proteomes" id="UP000002297">
    <property type="component" value="Chromosome"/>
</dbReference>
<evidence type="ECO:0000259" key="7">
    <source>
        <dbReference type="PROSITE" id="PS50059"/>
    </source>
</evidence>
<dbReference type="eggNOG" id="COG0545">
    <property type="taxonomic scope" value="Bacteria"/>
</dbReference>
<dbReference type="SUPFAM" id="SSF103647">
    <property type="entry name" value="TSP type-3 repeat"/>
    <property type="match status" value="1"/>
</dbReference>
<evidence type="ECO:0000256" key="6">
    <source>
        <dbReference type="SAM" id="SignalP"/>
    </source>
</evidence>
<dbReference type="AlphaFoldDB" id="A3U4U8"/>
<name>A3U4U8_CROAH</name>
<keyword evidence="6" id="KW-0732">Signal</keyword>
<feature type="chain" id="PRO_5002660199" description="peptidylprolyl isomerase" evidence="6">
    <location>
        <begin position="22"/>
        <end position="324"/>
    </location>
</feature>
<dbReference type="PROSITE" id="PS00018">
    <property type="entry name" value="EF_HAND_1"/>
    <property type="match status" value="1"/>
</dbReference>
<dbReference type="Gene3D" id="3.10.50.40">
    <property type="match status" value="1"/>
</dbReference>
<dbReference type="EMBL" id="CP002046">
    <property type="protein sequence ID" value="EAP87265.1"/>
    <property type="molecule type" value="Genomic_DNA"/>
</dbReference>
<keyword evidence="4" id="KW-0413">Isomerase</keyword>
<evidence type="ECO:0000256" key="4">
    <source>
        <dbReference type="PROSITE-ProRule" id="PRU00277"/>
    </source>
</evidence>
<dbReference type="InterPro" id="IPR018247">
    <property type="entry name" value="EF_Hand_1_Ca_BS"/>
</dbReference>
<comment type="catalytic activity">
    <reaction evidence="1 4">
        <text>[protein]-peptidylproline (omega=180) = [protein]-peptidylproline (omega=0)</text>
        <dbReference type="Rhea" id="RHEA:16237"/>
        <dbReference type="Rhea" id="RHEA-COMP:10747"/>
        <dbReference type="Rhea" id="RHEA-COMP:10748"/>
        <dbReference type="ChEBI" id="CHEBI:83833"/>
        <dbReference type="ChEBI" id="CHEBI:83834"/>
        <dbReference type="EC" id="5.2.1.8"/>
    </reaction>
</comment>
<evidence type="ECO:0000256" key="3">
    <source>
        <dbReference type="ARBA" id="ARBA00023110"/>
    </source>
</evidence>
<dbReference type="PROSITE" id="PS51257">
    <property type="entry name" value="PROKAR_LIPOPROTEIN"/>
    <property type="match status" value="1"/>
</dbReference>
<sequence>MKMNKILLPAILVLAVLVSCNDDDTEDFVPVPDRDRAEVDAEDQLELQTYLETHFYNYEEFENPSEDFDYVVRFDTIAGENIDKIALIDRPELYTKTVEEADIDYNLYVLKVREGVGRAPTAADSTYVTYRGELLTNDLFDSSVQPIWFDLPGGLTASGLIPGFTAGITEFKDASGFVENTDGTITFNDDYGIGAVFFPSGIGYFSGSVGIIPTYSPLIFSFKLFVSNQADHDNDGIPSFLEDATGENSEFESGEDTDSDGGPNYLDADDDNDGVLTRDEIISEDLNNDGVITIDEIIFTDSNNDGIADYLQADVDGSPEEEEE</sequence>
<dbReference type="GO" id="GO:0003755">
    <property type="term" value="F:peptidyl-prolyl cis-trans isomerase activity"/>
    <property type="evidence" value="ECO:0007669"/>
    <property type="project" value="UniProtKB-KW"/>
</dbReference>
<dbReference type="PROSITE" id="PS50059">
    <property type="entry name" value="FKBP_PPIASE"/>
    <property type="match status" value="1"/>
</dbReference>
<evidence type="ECO:0000256" key="5">
    <source>
        <dbReference type="SAM" id="MobiDB-lite"/>
    </source>
</evidence>
<dbReference type="SUPFAM" id="SSF54534">
    <property type="entry name" value="FKBP-like"/>
    <property type="match status" value="1"/>
</dbReference>
<dbReference type="InterPro" id="IPR028974">
    <property type="entry name" value="TSP_type-3_rpt"/>
</dbReference>
<feature type="signal peptide" evidence="6">
    <location>
        <begin position="1"/>
        <end position="21"/>
    </location>
</feature>
<evidence type="ECO:0000256" key="2">
    <source>
        <dbReference type="ARBA" id="ARBA00013194"/>
    </source>
</evidence>
<accession>A3U4U8</accession>
<dbReference type="EC" id="5.2.1.8" evidence="2 4"/>
<evidence type="ECO:0000256" key="1">
    <source>
        <dbReference type="ARBA" id="ARBA00000971"/>
    </source>
</evidence>
<keyword evidence="3 4" id="KW-0697">Rotamase</keyword>
<organism evidence="8 9">
    <name type="scientific">Croceibacter atlanticus (strain ATCC BAA-628 / JCM 21780 / CIP 108009 / IAM 15332 / KCTC 12090 / HTCC2559)</name>
    <dbReference type="NCBI Taxonomy" id="216432"/>
    <lineage>
        <taxon>Bacteria</taxon>
        <taxon>Pseudomonadati</taxon>
        <taxon>Bacteroidota</taxon>
        <taxon>Flavobacteriia</taxon>
        <taxon>Flavobacteriales</taxon>
        <taxon>Flavobacteriaceae</taxon>
        <taxon>Croceibacter</taxon>
    </lineage>
</organism>
<protein>
    <recommendedName>
        <fullName evidence="2 4">peptidylprolyl isomerase</fullName>
        <ecNumber evidence="2 4">5.2.1.8</ecNumber>
    </recommendedName>
</protein>
<gene>
    <name evidence="8" type="ordered locus">CA2559_00880</name>
</gene>
<dbReference type="HOGENOM" id="CLU_059537_0_0_10"/>
<feature type="domain" description="PPIase FKBP-type" evidence="7">
    <location>
        <begin position="123"/>
        <end position="228"/>
    </location>
</feature>
<proteinExistence type="predicted"/>